<evidence type="ECO:0000313" key="6">
    <source>
        <dbReference type="Proteomes" id="UP001311232"/>
    </source>
</evidence>
<dbReference type="SUPFAM" id="SSF52540">
    <property type="entry name" value="P-loop containing nucleoside triphosphate hydrolases"/>
    <property type="match status" value="2"/>
</dbReference>
<dbReference type="EMBL" id="JAHHUM010000007">
    <property type="protein sequence ID" value="KAK5624002.1"/>
    <property type="molecule type" value="Genomic_DNA"/>
</dbReference>
<evidence type="ECO:0000256" key="2">
    <source>
        <dbReference type="ARBA" id="ARBA00022741"/>
    </source>
</evidence>
<dbReference type="PANTHER" id="PTHR32046">
    <property type="entry name" value="G DOMAIN-CONTAINING PROTEIN"/>
    <property type="match status" value="1"/>
</dbReference>
<feature type="domain" description="AAA+ ATPase" evidence="4">
    <location>
        <begin position="14"/>
        <end position="191"/>
    </location>
</feature>
<keyword evidence="6" id="KW-1185">Reference proteome</keyword>
<name>A0AAV9SU48_9TELE</name>
<evidence type="ECO:0000256" key="3">
    <source>
        <dbReference type="SAM" id="Coils"/>
    </source>
</evidence>
<reference evidence="5 6" key="1">
    <citation type="submission" date="2021-06" db="EMBL/GenBank/DDBJ databases">
        <authorList>
            <person name="Palmer J.M."/>
        </authorList>
    </citation>
    <scope>NUCLEOTIDE SEQUENCE [LARGE SCALE GENOMIC DNA]</scope>
    <source>
        <strain evidence="5 6">MEX-2019</strain>
        <tissue evidence="5">Muscle</tissue>
    </source>
</reference>
<accession>A0AAV9SU48</accession>
<proteinExistence type="inferred from homology"/>
<feature type="domain" description="AAA+ ATPase" evidence="4">
    <location>
        <begin position="525"/>
        <end position="702"/>
    </location>
</feature>
<feature type="coiled-coil region" evidence="3">
    <location>
        <begin position="777"/>
        <end position="804"/>
    </location>
</feature>
<evidence type="ECO:0000259" key="4">
    <source>
        <dbReference type="SMART" id="SM00382"/>
    </source>
</evidence>
<evidence type="ECO:0000313" key="5">
    <source>
        <dbReference type="EMBL" id="KAK5624002.1"/>
    </source>
</evidence>
<comment type="caution">
    <text evidence="5">The sequence shown here is derived from an EMBL/GenBank/DDBJ whole genome shotgun (WGS) entry which is preliminary data.</text>
</comment>
<dbReference type="Proteomes" id="UP001311232">
    <property type="component" value="Unassembled WGS sequence"/>
</dbReference>
<keyword evidence="3" id="KW-0175">Coiled coil</keyword>
<feature type="coiled-coil region" evidence="3">
    <location>
        <begin position="253"/>
        <end position="290"/>
    </location>
</feature>
<keyword evidence="2" id="KW-0547">Nucleotide-binding</keyword>
<sequence>MTRVTIGEKDVKKINKTIVLVGETGTGKSALINALVNYTMGGTFEKKVWFQVVEEEEEDGHTSDVIVYDIFDFKGKSLPHSLTIIDTPGCGDNRGTEHDVIVSQRLFDLFRSEDGVGEICAVGLVMKASENQLSDSLSYIFDSIMSLFGKGIQNNTVALITHSDGATPKVALQALEDASAACVKDENNQPLHFTFNIRQNEARTEETSSDLEQAWRVTERGMSQFLFFLEKASPQQLQAKFGFNSQIRLAASLQNLEEKIKLNEVKQKEMKQLQEALKKHKEEKKMDENVIEVDEVYTEKEPIDGEMFFLKAAVCCTVCKENCHYPGCTMALNAEQCEVIQYGRCTVCTRRCPVSAHVKVNWSYVTKTQKVQRTEEEYVKKYQKQTSVYTKMNLLEILEKEMEHLKSEKTGLVEKSYQRIVSLDQTVLKVSSISIYLNLDFLIEKMKEKGDSERRQRLQEIDQQMDGRAKALLECKVNNKSPQQKFSSSVLIRSGSPAVYQLRTKKEKFGTLTRLTVGTRKLNKPNKSILLVGETGAGKSTLINALVNHAMGVKFEDEVWFQIVEDENRNQAESQTSDVMVYEIFGFEGKTLPFSLTIIDTPGYGDTRGIEHDVIVIERLFELFRSENGIHELDAVGLVLKSSVNRLSDRLKYIFDSVMSMFGKDIEKNIVALVTHSNGRRPKDLLQALEAADIRCAKDEKEQPVYFLFNNCQHDERTEEQDYLKNADRIAMRGLSGFTAFLGKIAPQKLETTLDVLNERIRLAACIQNLQDRIRLSELKQAEIKQIQEALKNHEEDTKTKEKATVEVDEAYKDKESIEGDMWLMTLFKGAVCCTVCEENCHYPGCTSSTSLKDCEVMKDGRCTVCSLKCPVSAHVKGKWRYVNKTKRVQKGLDEIRRRSKREKGWNFLEKLEKDMKKLKAEKSQLLEDSYQHVVNLEKIALKVYSVSTYVHFDFLIERLKEREESSKIQKLEEMKNKEDEGTRSKYQLVILVLLWCGELQMFGMKILLSKETNLVTDQVGKEPRKSETWTQVPKTIDLEMSSKDSQLETDTRFETF</sequence>
<dbReference type="PROSITE" id="PS00675">
    <property type="entry name" value="SIGMA54_INTERACT_1"/>
    <property type="match status" value="2"/>
</dbReference>
<protein>
    <recommendedName>
        <fullName evidence="4">AAA+ ATPase domain-containing protein</fullName>
    </recommendedName>
</protein>
<dbReference type="GO" id="GO:0005525">
    <property type="term" value="F:GTP binding"/>
    <property type="evidence" value="ECO:0007669"/>
    <property type="project" value="InterPro"/>
</dbReference>
<dbReference type="InterPro" id="IPR003593">
    <property type="entry name" value="AAA+_ATPase"/>
</dbReference>
<dbReference type="AlphaFoldDB" id="A0AAV9SU48"/>
<comment type="similarity">
    <text evidence="1">Belongs to the TRAFAC class TrmE-Era-EngA-EngB-Septin-like GTPase superfamily. AIG1/Toc34/Toc159-like paraseptin GTPase family. IAN subfamily.</text>
</comment>
<organism evidence="5 6">
    <name type="scientific">Crenichthys baileyi</name>
    <name type="common">White River springfish</name>
    <dbReference type="NCBI Taxonomy" id="28760"/>
    <lineage>
        <taxon>Eukaryota</taxon>
        <taxon>Metazoa</taxon>
        <taxon>Chordata</taxon>
        <taxon>Craniata</taxon>
        <taxon>Vertebrata</taxon>
        <taxon>Euteleostomi</taxon>
        <taxon>Actinopterygii</taxon>
        <taxon>Neopterygii</taxon>
        <taxon>Teleostei</taxon>
        <taxon>Neoteleostei</taxon>
        <taxon>Acanthomorphata</taxon>
        <taxon>Ovalentaria</taxon>
        <taxon>Atherinomorphae</taxon>
        <taxon>Cyprinodontiformes</taxon>
        <taxon>Goodeidae</taxon>
        <taxon>Crenichthys</taxon>
    </lineage>
</organism>
<dbReference type="Pfam" id="PF04548">
    <property type="entry name" value="AIG1"/>
    <property type="match status" value="2"/>
</dbReference>
<dbReference type="InterPro" id="IPR025662">
    <property type="entry name" value="Sigma_54_int_dom_ATP-bd_1"/>
</dbReference>
<dbReference type="SMART" id="SM00382">
    <property type="entry name" value="AAA"/>
    <property type="match status" value="2"/>
</dbReference>
<dbReference type="InterPro" id="IPR027417">
    <property type="entry name" value="P-loop_NTPase"/>
</dbReference>
<dbReference type="Gene3D" id="3.40.50.300">
    <property type="entry name" value="P-loop containing nucleotide triphosphate hydrolases"/>
    <property type="match status" value="2"/>
</dbReference>
<gene>
    <name evidence="5" type="ORF">CRENBAI_021892</name>
</gene>
<dbReference type="PANTHER" id="PTHR32046:SF11">
    <property type="entry name" value="IMMUNE-ASSOCIATED NUCLEOTIDE-BINDING PROTEIN 10-LIKE"/>
    <property type="match status" value="1"/>
</dbReference>
<evidence type="ECO:0000256" key="1">
    <source>
        <dbReference type="ARBA" id="ARBA00008535"/>
    </source>
</evidence>
<dbReference type="InterPro" id="IPR006703">
    <property type="entry name" value="G_AIG1"/>
</dbReference>